<accession>A0A2U0SCZ6</accession>
<evidence type="ECO:0000256" key="2">
    <source>
        <dbReference type="SAM" id="SignalP"/>
    </source>
</evidence>
<dbReference type="OrthoDB" id="7474875at2"/>
<dbReference type="EMBL" id="QENQ01000001">
    <property type="protein sequence ID" value="PVX29164.1"/>
    <property type="molecule type" value="Genomic_DNA"/>
</dbReference>
<keyword evidence="4" id="KW-1185">Reference proteome</keyword>
<protein>
    <recommendedName>
        <fullName evidence="5">Endonuclease</fullName>
    </recommendedName>
</protein>
<organism evidence="3 4">
    <name type="scientific">Sphingomonas pokkalii</name>
    <dbReference type="NCBI Taxonomy" id="2175090"/>
    <lineage>
        <taxon>Bacteria</taxon>
        <taxon>Pseudomonadati</taxon>
        <taxon>Pseudomonadota</taxon>
        <taxon>Alphaproteobacteria</taxon>
        <taxon>Sphingomonadales</taxon>
        <taxon>Sphingomonadaceae</taxon>
        <taxon>Sphingomonas</taxon>
    </lineage>
</organism>
<proteinExistence type="predicted"/>
<dbReference type="Proteomes" id="UP000245890">
    <property type="component" value="Unassembled WGS sequence"/>
</dbReference>
<name>A0A2U0SCZ6_9SPHN</name>
<feature type="compositionally biased region" description="Low complexity" evidence="1">
    <location>
        <begin position="126"/>
        <end position="138"/>
    </location>
</feature>
<feature type="signal peptide" evidence="2">
    <location>
        <begin position="1"/>
        <end position="24"/>
    </location>
</feature>
<feature type="region of interest" description="Disordered" evidence="1">
    <location>
        <begin position="63"/>
        <end position="88"/>
    </location>
</feature>
<gene>
    <name evidence="3" type="ORF">DD559_07320</name>
</gene>
<feature type="compositionally biased region" description="Polar residues" evidence="1">
    <location>
        <begin position="139"/>
        <end position="161"/>
    </location>
</feature>
<evidence type="ECO:0000313" key="4">
    <source>
        <dbReference type="Proteomes" id="UP000245890"/>
    </source>
</evidence>
<evidence type="ECO:0000313" key="3">
    <source>
        <dbReference type="EMBL" id="PVX29164.1"/>
    </source>
</evidence>
<dbReference type="AlphaFoldDB" id="A0A2U0SCZ6"/>
<feature type="chain" id="PRO_5015588398" description="Endonuclease" evidence="2">
    <location>
        <begin position="25"/>
        <end position="161"/>
    </location>
</feature>
<feature type="region of interest" description="Disordered" evidence="1">
    <location>
        <begin position="102"/>
        <end position="161"/>
    </location>
</feature>
<sequence>MYKHVLGFAALAAGLTALAIPAEAQVRRGHAVVGRTASGQGIARWRSATREPGAATVRRGLQLSDGRGYRHERSRDYGPGHASVDRSTQFNNGRGATIARDASWGDGSFSGSRTTTLNNGDSYRRTTTATANGDGTANYSSSFTGPQGATRTVSGTVPTRR</sequence>
<evidence type="ECO:0008006" key="5">
    <source>
        <dbReference type="Google" id="ProtNLM"/>
    </source>
</evidence>
<evidence type="ECO:0000256" key="1">
    <source>
        <dbReference type="SAM" id="MobiDB-lite"/>
    </source>
</evidence>
<feature type="compositionally biased region" description="Polar residues" evidence="1">
    <location>
        <begin position="109"/>
        <end position="121"/>
    </location>
</feature>
<feature type="compositionally biased region" description="Basic and acidic residues" evidence="1">
    <location>
        <begin position="67"/>
        <end position="78"/>
    </location>
</feature>
<dbReference type="RefSeq" id="WP_116468604.1">
    <property type="nucleotide sequence ID" value="NZ_QENQ01000001.1"/>
</dbReference>
<reference evidence="3 4" key="1">
    <citation type="submission" date="2018-05" db="EMBL/GenBank/DDBJ databases">
        <title>Description of Sphingomonas pokkalii sp nov, isolated from the rhizosphere of saline tolerant pokkali rice and its draft genome analysis.</title>
        <authorList>
            <person name="Menon R."/>
            <person name="Kumari S."/>
            <person name="Rameshkumar N."/>
        </authorList>
    </citation>
    <scope>NUCLEOTIDE SEQUENCE [LARGE SCALE GENOMIC DNA]</scope>
    <source>
        <strain evidence="3 4">L3B27</strain>
    </source>
</reference>
<comment type="caution">
    <text evidence="3">The sequence shown here is derived from an EMBL/GenBank/DDBJ whole genome shotgun (WGS) entry which is preliminary data.</text>
</comment>
<keyword evidence="2" id="KW-0732">Signal</keyword>